<reference evidence="1 2" key="1">
    <citation type="journal article" date="2019" name="Emerg. Microbes Infect.">
        <title>Comprehensive subspecies identification of 175 nontuberculous mycobacteria species based on 7547 genomic profiles.</title>
        <authorList>
            <person name="Matsumoto Y."/>
            <person name="Kinjo T."/>
            <person name="Motooka D."/>
            <person name="Nabeya D."/>
            <person name="Jung N."/>
            <person name="Uechi K."/>
            <person name="Horii T."/>
            <person name="Iida T."/>
            <person name="Fujita J."/>
            <person name="Nakamura S."/>
        </authorList>
    </citation>
    <scope>NUCLEOTIDE SEQUENCE [LARGE SCALE GENOMIC DNA]</scope>
    <source>
        <strain evidence="1 2">JCM 16367</strain>
    </source>
</reference>
<name>A0A7I7P927_9MYCO</name>
<proteinExistence type="predicted"/>
<protein>
    <submittedName>
        <fullName evidence="1">Uncharacterized protein</fullName>
    </submittedName>
</protein>
<gene>
    <name evidence="1" type="ORF">MNVI_03990</name>
</gene>
<dbReference type="EMBL" id="AP022583">
    <property type="protein sequence ID" value="BBY05081.1"/>
    <property type="molecule type" value="Genomic_DNA"/>
</dbReference>
<evidence type="ECO:0000313" key="1">
    <source>
        <dbReference type="EMBL" id="BBY05081.1"/>
    </source>
</evidence>
<evidence type="ECO:0000313" key="2">
    <source>
        <dbReference type="Proteomes" id="UP000466894"/>
    </source>
</evidence>
<dbReference type="Proteomes" id="UP000466894">
    <property type="component" value="Chromosome"/>
</dbReference>
<sequence>MTSGTVLVMAVVTAAARAYPGGTDGNVQLRALWDEAFKQTATCIRLKVLSDGVEEDSDFRCDACAGGVWGIRRDRRR</sequence>
<dbReference type="AlphaFoldDB" id="A0A7I7P927"/>
<accession>A0A7I7P927</accession>
<organism evidence="1 2">
    <name type="scientific">Mycobacterium noviomagense</name>
    <dbReference type="NCBI Taxonomy" id="459858"/>
    <lineage>
        <taxon>Bacteria</taxon>
        <taxon>Bacillati</taxon>
        <taxon>Actinomycetota</taxon>
        <taxon>Actinomycetes</taxon>
        <taxon>Mycobacteriales</taxon>
        <taxon>Mycobacteriaceae</taxon>
        <taxon>Mycobacterium</taxon>
    </lineage>
</organism>
<dbReference type="KEGG" id="mnv:MNVI_03990"/>